<dbReference type="PROSITE" id="PS50984">
    <property type="entry name" value="TRUD"/>
    <property type="match status" value="1"/>
</dbReference>
<dbReference type="GO" id="GO:0001522">
    <property type="term" value="P:pseudouridine synthesis"/>
    <property type="evidence" value="ECO:0007669"/>
    <property type="project" value="InterPro"/>
</dbReference>
<evidence type="ECO:0000256" key="3">
    <source>
        <dbReference type="SAM" id="MobiDB-lite"/>
    </source>
</evidence>
<dbReference type="InterPro" id="IPR011760">
    <property type="entry name" value="PsdUridine_synth_TruD_insert"/>
</dbReference>
<keyword evidence="6" id="KW-1185">Reference proteome</keyword>
<sequence length="2037" mass="220772">MEGSLALPPTDPAPSPLSHSRCPVLGGRRHGSRDSSASFGSVTQFSRSLGISEFVTSSRTADTQGENKVSLSQDDEKEETSPCTARSNSTQEGFAASLKTLFEDFQVYEHSHFPCECFERNRLCRRCLTAQSPHSSADNGSESHAVIAAGHSSKDGGVGPRASEPGEGVEACDPRKQARKDTAGDADSTERQGRDPSTWRANSSFPGKESKSTTSLAEPCEFGCWCKAFNEGEGPLRLPFLVNPRELREEKEQQRLLEAGAFHVSKSFRLSNDDSLLAGFPGEEEVTGCGENGTDEAASRICPFSHLEVQNIEAFVRSLAYCADAYNQAFLRRKEEGEERRDAGQGHARVGERERINAAQVEKDGDTDKDLNAWILEARHAATAAEELVTLMSSIPSPVSSLCYSSVRTSAPCSSHTNCLPPPPRSSSGLSQLESKSTLLSAGSSPVIGNGPADPRSCPVADWNTESPELWLLGDLSSFLRERHRQAIVKQRSRKTDSPLTPASIPRTTTAGSVPSLSRPARSSPCLVPSLTELRKELRGAMHAFVRQRLPFLVSESASLPLDLAGFSRSGPCSLPCRVRQGDQEKSRYANPLDQEDEKDQLGTEVVSGDGLGELQLSGEIEGKTGEAAVDRSAARTRTCPTNILGQTAAVSWVAGKISSSCGLRFGFTPRNSSTLEAKEVPAKTTEELQDPLPEENETAHTKEPQKKKPRLTGEKECREEDGLVVDREKGSQCRQQEKGETHGSWRSLSEQSNREVQDTQLLSVPSFPFVSFEACWAQQSQALLQRLPSTGAGSLESEKHSDREVRTKEELLQKTVGGVREHGMGKSRLGEREQADGEANSKEGCSSCETLSPNSVHGADANRADGNDALATENEPWSWLREEAARQPPVVGLRLTVKPACLRYFFPSPLSGGGEGIVTVDEPPKNETEAGEAERESKRFRGGRPRTQRNSPSTVETLCRPTRQALVAMIKNACCIQDKAAGPPVLLSHEESRQRDEQDKLLFSCAHVQRRVLDLVFEPFLGSRKSRTQRSEAAVSAMGKGRPSDREAEEIRWPAHQGPYLHFVLLKINRDTSNALNTIGRGLRRHAQKSLAAAGTKDKRGITVQRCSVLRVSPSNLLADYYLENPRRDKNLHIAPLGCFSYPLPLGGLKGNSFQVVLRNLRPLSFPSASDKTTAAAFQFFCQKGEASPDARSVPPAPSASAGQLGVKDTPSRPSCPAWSSPCESPPRSLSSPTSLACTHDGAEVQFIPIRLCDENVRALAAQVEAGVKGMSSRGFLNYFGLQRFGTHTVRTFEVGAALLRADWREAVRLILGEQGQACCGDAGAAEKGLLPPLSSCADQSASSHVEVEVGGTGQVQDCITPEEKNQSQTASQNPGEEVRFLASCLPPGAVLLGEARVTSTIQGDDSSPLNGSASKALLAERQQAGSGEKDESLWEVLCRTGDPQAVLRMLARHQHIERTLLSSLWSAQRIRRKLAAKTRQRQKRGEERELDSVAQERVTVGHAAGNGADAIKDTHVQNGTRQAPDSGPAGLEKGEETSLEAVCFSTLDYFRALQELPKNTLQLYLHAAQSVLFNHVCSWRWRASQNRVQVGDLVRKPQSRKRGLISESLQCRGQDGSSTVVEGSSEEDGAKKPGDLLSDNWMDDTADDDDCDNTSLMDVQIVESPTEAESASIFDVVLPLPGSRVIYPPGLRDVYDKLSHEVLGVPLAAFSRVSKSLSNGGLYCTVGEEGLPTQEEPDKNHVSQERARQHKKEGKRGRNGSRGRGGFGGERSRGARVGSDSLGYSSLMSSAAAKSEGHCSSPRSSGDGARCPGFLDLECKGSYRPLLERARKCEWQLVRTSVDPDAPAVPLLHSDVDLLLMKEKEVWFPRDRGKLQLAASQDACSDGTSSKEKTGDSGHAATQSVNGEEPSSRVHPPRSSSDQQADWRVSWDDTLDSTVVRSLCAGSATLRDHRVPAGQLPETSDSSVHRASTKTESLAIAGCRSNFCLLLRLWLPPGTYFTMALRELMKTNAPDDGEPTSLSVSRAQPSSSLEG</sequence>
<dbReference type="GO" id="GO:0009982">
    <property type="term" value="F:pseudouridine synthase activity"/>
    <property type="evidence" value="ECO:0007669"/>
    <property type="project" value="InterPro"/>
</dbReference>
<feature type="region of interest" description="Disordered" evidence="3">
    <location>
        <begin position="1730"/>
        <end position="1782"/>
    </location>
</feature>
<feature type="compositionally biased region" description="Basic and acidic residues" evidence="3">
    <location>
        <begin position="172"/>
        <end position="194"/>
    </location>
</feature>
<feature type="compositionally biased region" description="Basic and acidic residues" evidence="3">
    <location>
        <begin position="797"/>
        <end position="813"/>
    </location>
</feature>
<reference evidence="5 6" key="1">
    <citation type="journal article" date="2017" name="Int. J. Parasitol.">
        <title>The genome of the protozoan parasite Cystoisospora suis and a reverse vaccinology approach to identify vaccine candidates.</title>
        <authorList>
            <person name="Palmieri N."/>
            <person name="Shrestha A."/>
            <person name="Ruttkowski B."/>
            <person name="Beck T."/>
            <person name="Vogl C."/>
            <person name="Tomley F."/>
            <person name="Blake D.P."/>
            <person name="Joachim A."/>
        </authorList>
    </citation>
    <scope>NUCLEOTIDE SEQUENCE [LARGE SCALE GENOMIC DNA]</scope>
    <source>
        <strain evidence="5 6">Wien I</strain>
    </source>
</reference>
<evidence type="ECO:0000256" key="2">
    <source>
        <dbReference type="ARBA" id="ARBA00023235"/>
    </source>
</evidence>
<feature type="region of interest" description="Disordered" evidence="3">
    <location>
        <begin position="414"/>
        <end position="460"/>
    </location>
</feature>
<feature type="region of interest" description="Disordered" evidence="3">
    <location>
        <begin position="56"/>
        <end position="90"/>
    </location>
</feature>
<comment type="caution">
    <text evidence="5">The sequence shown here is derived from an EMBL/GenBank/DDBJ whole genome shotgun (WGS) entry which is preliminary data.</text>
</comment>
<proteinExistence type="inferred from homology"/>
<dbReference type="SUPFAM" id="SSF55120">
    <property type="entry name" value="Pseudouridine synthase"/>
    <property type="match status" value="2"/>
</dbReference>
<dbReference type="GO" id="GO:0003723">
    <property type="term" value="F:RNA binding"/>
    <property type="evidence" value="ECO:0007669"/>
    <property type="project" value="InterPro"/>
</dbReference>
<evidence type="ECO:0000313" key="5">
    <source>
        <dbReference type="EMBL" id="PHJ16678.1"/>
    </source>
</evidence>
<feature type="region of interest" description="Disordered" evidence="3">
    <location>
        <begin position="1881"/>
        <end position="1928"/>
    </location>
</feature>
<feature type="region of interest" description="Disordered" evidence="3">
    <location>
        <begin position="1"/>
        <end position="42"/>
    </location>
</feature>
<dbReference type="Pfam" id="PF01142">
    <property type="entry name" value="TruD"/>
    <property type="match status" value="3"/>
</dbReference>
<feature type="region of interest" description="Disordered" evidence="3">
    <location>
        <begin position="150"/>
        <end position="214"/>
    </location>
</feature>
<accession>A0A2C6KJ60</accession>
<evidence type="ECO:0000256" key="1">
    <source>
        <dbReference type="ARBA" id="ARBA00007953"/>
    </source>
</evidence>
<dbReference type="GeneID" id="94432831"/>
<feature type="compositionally biased region" description="Low complexity" evidence="3">
    <location>
        <begin position="426"/>
        <end position="437"/>
    </location>
</feature>
<feature type="region of interest" description="Disordered" evidence="3">
    <location>
        <begin position="792"/>
        <end position="852"/>
    </location>
</feature>
<feature type="region of interest" description="Disordered" evidence="3">
    <location>
        <begin position="2014"/>
        <end position="2037"/>
    </location>
</feature>
<feature type="compositionally biased region" description="Basic and acidic residues" evidence="3">
    <location>
        <begin position="923"/>
        <end position="940"/>
    </location>
</feature>
<protein>
    <submittedName>
        <fullName evidence="5">Trna pseudouridine synthase</fullName>
    </submittedName>
</protein>
<dbReference type="PANTHER" id="PTHR13326:SF21">
    <property type="entry name" value="PSEUDOURIDYLATE SYNTHASE PUS7L"/>
    <property type="match status" value="1"/>
</dbReference>
<gene>
    <name evidence="5" type="ORF">CSUI_009504</name>
</gene>
<feature type="compositionally biased region" description="Polar residues" evidence="3">
    <location>
        <begin position="2022"/>
        <end position="2037"/>
    </location>
</feature>
<feature type="compositionally biased region" description="Basic and acidic residues" evidence="3">
    <location>
        <begin position="677"/>
        <end position="687"/>
    </location>
</feature>
<feature type="compositionally biased region" description="Polar residues" evidence="3">
    <location>
        <begin position="56"/>
        <end position="72"/>
    </location>
</feature>
<feature type="compositionally biased region" description="Basic residues" evidence="3">
    <location>
        <begin position="1750"/>
        <end position="1763"/>
    </location>
</feature>
<keyword evidence="2" id="KW-0413">Isomerase</keyword>
<feature type="region of interest" description="Disordered" evidence="3">
    <location>
        <begin position="677"/>
        <end position="753"/>
    </location>
</feature>
<feature type="region of interest" description="Disordered" evidence="3">
    <location>
        <begin position="490"/>
        <end position="522"/>
    </location>
</feature>
<feature type="region of interest" description="Disordered" evidence="3">
    <location>
        <begin position="914"/>
        <end position="956"/>
    </location>
</feature>
<dbReference type="InterPro" id="IPR020103">
    <property type="entry name" value="PsdUridine_synth_cat_dom_sf"/>
</dbReference>
<dbReference type="InterPro" id="IPR042214">
    <property type="entry name" value="TruD_catalytic"/>
</dbReference>
<comment type="similarity">
    <text evidence="1">Belongs to the pseudouridine synthase TruD family.</text>
</comment>
<organism evidence="5 6">
    <name type="scientific">Cystoisospora suis</name>
    <dbReference type="NCBI Taxonomy" id="483139"/>
    <lineage>
        <taxon>Eukaryota</taxon>
        <taxon>Sar</taxon>
        <taxon>Alveolata</taxon>
        <taxon>Apicomplexa</taxon>
        <taxon>Conoidasida</taxon>
        <taxon>Coccidia</taxon>
        <taxon>Eucoccidiorida</taxon>
        <taxon>Eimeriorina</taxon>
        <taxon>Sarcocystidae</taxon>
        <taxon>Cystoisospora</taxon>
    </lineage>
</organism>
<evidence type="ECO:0000259" key="4">
    <source>
        <dbReference type="PROSITE" id="PS50984"/>
    </source>
</evidence>
<feature type="compositionally biased region" description="Basic and acidic residues" evidence="3">
    <location>
        <begin position="698"/>
        <end position="744"/>
    </location>
</feature>
<dbReference type="PANTHER" id="PTHR13326">
    <property type="entry name" value="TRNA PSEUDOURIDINE SYNTHASE D"/>
    <property type="match status" value="1"/>
</dbReference>
<feature type="compositionally biased region" description="Acidic residues" evidence="3">
    <location>
        <begin position="688"/>
        <end position="697"/>
    </location>
</feature>
<feature type="compositionally biased region" description="Polar residues" evidence="3">
    <location>
        <begin position="81"/>
        <end position="90"/>
    </location>
</feature>
<dbReference type="VEuPathDB" id="ToxoDB:CSUI_009504"/>
<feature type="compositionally biased region" description="Polar residues" evidence="3">
    <location>
        <begin position="1881"/>
        <end position="1890"/>
    </location>
</feature>
<dbReference type="EMBL" id="MIGC01005691">
    <property type="protein sequence ID" value="PHJ16678.1"/>
    <property type="molecule type" value="Genomic_DNA"/>
</dbReference>
<feature type="region of interest" description="Disordered" evidence="3">
    <location>
        <begin position="1503"/>
        <end position="1536"/>
    </location>
</feature>
<feature type="compositionally biased region" description="Basic and acidic residues" evidence="3">
    <location>
        <begin position="1738"/>
        <end position="1749"/>
    </location>
</feature>
<feature type="region of interest" description="Disordered" evidence="3">
    <location>
        <begin position="1029"/>
        <end position="1049"/>
    </location>
</feature>
<feature type="domain" description="TRUD" evidence="4">
    <location>
        <begin position="1276"/>
        <end position="1731"/>
    </location>
</feature>
<name>A0A2C6KJ60_9APIC</name>
<feature type="compositionally biased region" description="Polar residues" evidence="3">
    <location>
        <begin position="498"/>
        <end position="516"/>
    </location>
</feature>
<dbReference type="Proteomes" id="UP000221165">
    <property type="component" value="Unassembled WGS sequence"/>
</dbReference>
<dbReference type="OrthoDB" id="447290at2759"/>
<feature type="region of interest" description="Disordered" evidence="3">
    <location>
        <begin position="1615"/>
        <end position="1650"/>
    </location>
</feature>
<feature type="compositionally biased region" description="Low complexity" evidence="3">
    <location>
        <begin position="1189"/>
        <end position="1203"/>
    </location>
</feature>
<dbReference type="InterPro" id="IPR001656">
    <property type="entry name" value="PsdUridine_synth_TruD"/>
</dbReference>
<feature type="compositionally biased region" description="Basic and acidic residues" evidence="3">
    <location>
        <begin position="820"/>
        <end position="842"/>
    </location>
</feature>
<dbReference type="RefSeq" id="XP_067918403.1">
    <property type="nucleotide sequence ID" value="XM_068069620.1"/>
</dbReference>
<dbReference type="Gene3D" id="3.30.2350.20">
    <property type="entry name" value="TruD, catalytic domain"/>
    <property type="match status" value="2"/>
</dbReference>
<feature type="region of interest" description="Disordered" evidence="3">
    <location>
        <begin position="1189"/>
        <end position="1229"/>
    </location>
</feature>
<dbReference type="GO" id="GO:0005634">
    <property type="term" value="C:nucleus"/>
    <property type="evidence" value="ECO:0007669"/>
    <property type="project" value="TreeGrafter"/>
</dbReference>
<evidence type="ECO:0000313" key="6">
    <source>
        <dbReference type="Proteomes" id="UP000221165"/>
    </source>
</evidence>